<dbReference type="AlphaFoldDB" id="A0A0A6PH51"/>
<dbReference type="Proteomes" id="UP000030428">
    <property type="component" value="Unassembled WGS sequence"/>
</dbReference>
<evidence type="ECO:0000313" key="2">
    <source>
        <dbReference type="Proteomes" id="UP000030428"/>
    </source>
</evidence>
<evidence type="ECO:0000313" key="1">
    <source>
        <dbReference type="EMBL" id="KHD07703.1"/>
    </source>
</evidence>
<dbReference type="EMBL" id="JSZA02000057">
    <property type="protein sequence ID" value="KHD07703.1"/>
    <property type="molecule type" value="Genomic_DNA"/>
</dbReference>
<protein>
    <submittedName>
        <fullName evidence="1">Uncharacterized protein</fullName>
    </submittedName>
</protein>
<keyword evidence="2" id="KW-1185">Reference proteome</keyword>
<name>A0A0A6PH51_9GAMM</name>
<sequence length="71" mass="8637">MCKVRLALLKIILLLWRSFGNPCIVIQKSFFLCKIWAKIYLNKYNRKRLTFETQFIKILNFEKQAGEKLRR</sequence>
<organism evidence="1 2">
    <name type="scientific">Candidatus Thiomargarita nelsonii</name>
    <dbReference type="NCBI Taxonomy" id="1003181"/>
    <lineage>
        <taxon>Bacteria</taxon>
        <taxon>Pseudomonadati</taxon>
        <taxon>Pseudomonadota</taxon>
        <taxon>Gammaproteobacteria</taxon>
        <taxon>Thiotrichales</taxon>
        <taxon>Thiotrichaceae</taxon>
        <taxon>Thiomargarita</taxon>
    </lineage>
</organism>
<reference evidence="1 2" key="1">
    <citation type="journal article" date="2016" name="Front. Microbiol.">
        <title>Single-Cell (Meta-)Genomics of a Dimorphic Candidatus Thiomargarita nelsonii Reveals Genomic Plasticity.</title>
        <authorList>
            <person name="Flood B.E."/>
            <person name="Fliss P."/>
            <person name="Jones D.S."/>
            <person name="Dick G.J."/>
            <person name="Jain S."/>
            <person name="Kaster A.K."/>
            <person name="Winkel M."/>
            <person name="Mussmann M."/>
            <person name="Bailey J."/>
        </authorList>
    </citation>
    <scope>NUCLEOTIDE SEQUENCE [LARGE SCALE GENOMIC DNA]</scope>
    <source>
        <strain evidence="1">Hydrate Ridge</strain>
    </source>
</reference>
<comment type="caution">
    <text evidence="1">The sequence shown here is derived from an EMBL/GenBank/DDBJ whole genome shotgun (WGS) entry which is preliminary data.</text>
</comment>
<proteinExistence type="predicted"/>
<accession>A0A0A6PH51</accession>
<gene>
    <name evidence="1" type="ORF">PN36_15930</name>
</gene>